<name>A0A495KAX1_WILMA</name>
<sequence>MTDAPAARPAPVGRVDSLTGIRSLAALLVCATHAAFWTGKYTDNVEGWFFARLEVGVAIFFVLSGYLLFTPWVTALRQSGAAPDVGRYFWHRARRILPAYWLTVLGVYLVFVWKEDNSTLGHGAEGLVRNLTLTQTYGFGYLHSGLTHMWSLATEVVFYLLLPVFGWVISRLCGGRWRPGVMIAAVIVLMLVSPAWAVATHHITGLDVTARLWAPAFLIWFAGGMLLAILGQLMRSWHPLLSVLVAVLAFQLACTSIAGEPTITPNSLSATIVKSVLYLVIAVGLIAPLAIGSRDHWWSRVMSRPAVVWFGEISYEFFLVHLIVLELVMDMLGYPIFSGSVVGVFIVTVVLATPVAWALHQVTAPLWHKRKSAVVSVR</sequence>
<dbReference type="GO" id="GO:0009103">
    <property type="term" value="P:lipopolysaccharide biosynthetic process"/>
    <property type="evidence" value="ECO:0007669"/>
    <property type="project" value="TreeGrafter"/>
</dbReference>
<organism evidence="3 4">
    <name type="scientific">Williamsia marianensis</name>
    <dbReference type="NCBI Taxonomy" id="85044"/>
    <lineage>
        <taxon>Bacteria</taxon>
        <taxon>Bacillati</taxon>
        <taxon>Actinomycetota</taxon>
        <taxon>Actinomycetes</taxon>
        <taxon>Mycobacteriales</taxon>
        <taxon>Nocardiaceae</taxon>
        <taxon>Williamsia</taxon>
    </lineage>
</organism>
<dbReference type="Proteomes" id="UP000274762">
    <property type="component" value="Unassembled WGS sequence"/>
</dbReference>
<feature type="transmembrane region" description="Helical" evidence="1">
    <location>
        <begin position="20"/>
        <end position="37"/>
    </location>
</feature>
<evidence type="ECO:0000256" key="1">
    <source>
        <dbReference type="SAM" id="Phobius"/>
    </source>
</evidence>
<feature type="transmembrane region" description="Helical" evidence="1">
    <location>
        <begin position="305"/>
        <end position="324"/>
    </location>
</feature>
<dbReference type="AlphaFoldDB" id="A0A495KAX1"/>
<evidence type="ECO:0000259" key="2">
    <source>
        <dbReference type="Pfam" id="PF01757"/>
    </source>
</evidence>
<feature type="transmembrane region" description="Helical" evidence="1">
    <location>
        <begin position="49"/>
        <end position="69"/>
    </location>
</feature>
<feature type="domain" description="Acyltransferase 3" evidence="2">
    <location>
        <begin position="16"/>
        <end position="359"/>
    </location>
</feature>
<feature type="transmembrane region" description="Helical" evidence="1">
    <location>
        <begin position="149"/>
        <end position="169"/>
    </location>
</feature>
<dbReference type="PANTHER" id="PTHR23028:SF53">
    <property type="entry name" value="ACYL_TRANSF_3 DOMAIN-CONTAINING PROTEIN"/>
    <property type="match status" value="1"/>
</dbReference>
<keyword evidence="1" id="KW-0472">Membrane</keyword>
<keyword evidence="1" id="KW-0812">Transmembrane</keyword>
<feature type="transmembrane region" description="Helical" evidence="1">
    <location>
        <begin position="212"/>
        <end position="233"/>
    </location>
</feature>
<keyword evidence="1" id="KW-1133">Transmembrane helix</keyword>
<feature type="transmembrane region" description="Helical" evidence="1">
    <location>
        <begin position="336"/>
        <end position="359"/>
    </location>
</feature>
<dbReference type="InterPro" id="IPR050879">
    <property type="entry name" value="Acyltransferase_3"/>
</dbReference>
<accession>A0A495KAX1</accession>
<feature type="transmembrane region" description="Helical" evidence="1">
    <location>
        <begin position="240"/>
        <end position="259"/>
    </location>
</feature>
<protein>
    <submittedName>
        <fullName evidence="3">Peptidoglycan/LPS O-acetylase OafA/YrhL</fullName>
    </submittedName>
</protein>
<comment type="caution">
    <text evidence="3">The sequence shown here is derived from an EMBL/GenBank/DDBJ whole genome shotgun (WGS) entry which is preliminary data.</text>
</comment>
<proteinExistence type="predicted"/>
<feature type="transmembrane region" description="Helical" evidence="1">
    <location>
        <begin position="271"/>
        <end position="293"/>
    </location>
</feature>
<feature type="transmembrane region" description="Helical" evidence="1">
    <location>
        <begin position="96"/>
        <end position="113"/>
    </location>
</feature>
<evidence type="ECO:0000313" key="3">
    <source>
        <dbReference type="EMBL" id="RKR97639.1"/>
    </source>
</evidence>
<dbReference type="RefSeq" id="WP_062794786.1">
    <property type="nucleotide sequence ID" value="NZ_CBCRXS010000007.1"/>
</dbReference>
<dbReference type="EMBL" id="RBKV01000001">
    <property type="protein sequence ID" value="RKR97639.1"/>
    <property type="molecule type" value="Genomic_DNA"/>
</dbReference>
<evidence type="ECO:0000313" key="4">
    <source>
        <dbReference type="Proteomes" id="UP000274762"/>
    </source>
</evidence>
<dbReference type="InterPro" id="IPR002656">
    <property type="entry name" value="Acyl_transf_3_dom"/>
</dbReference>
<dbReference type="GO" id="GO:0016747">
    <property type="term" value="F:acyltransferase activity, transferring groups other than amino-acyl groups"/>
    <property type="evidence" value="ECO:0007669"/>
    <property type="project" value="InterPro"/>
</dbReference>
<dbReference type="GO" id="GO:0016020">
    <property type="term" value="C:membrane"/>
    <property type="evidence" value="ECO:0007669"/>
    <property type="project" value="TreeGrafter"/>
</dbReference>
<dbReference type="PANTHER" id="PTHR23028">
    <property type="entry name" value="ACETYLTRANSFERASE"/>
    <property type="match status" value="1"/>
</dbReference>
<dbReference type="OrthoDB" id="5242306at2"/>
<dbReference type="Pfam" id="PF01757">
    <property type="entry name" value="Acyl_transf_3"/>
    <property type="match status" value="1"/>
</dbReference>
<reference evidence="3 4" key="1">
    <citation type="submission" date="2018-10" db="EMBL/GenBank/DDBJ databases">
        <title>Sequencing the genomes of 1000 actinobacteria strains.</title>
        <authorList>
            <person name="Klenk H.-P."/>
        </authorList>
    </citation>
    <scope>NUCLEOTIDE SEQUENCE [LARGE SCALE GENOMIC DNA]</scope>
    <source>
        <strain evidence="3 4">DSM 44343</strain>
    </source>
</reference>
<gene>
    <name evidence="3" type="ORF">DFJ75_4528</name>
</gene>
<feature type="transmembrane region" description="Helical" evidence="1">
    <location>
        <begin position="181"/>
        <end position="200"/>
    </location>
</feature>